<evidence type="ECO:0000256" key="4">
    <source>
        <dbReference type="ARBA" id="ARBA00022737"/>
    </source>
</evidence>
<dbReference type="CDD" id="cd01894">
    <property type="entry name" value="EngA1"/>
    <property type="match status" value="1"/>
</dbReference>
<evidence type="ECO:0000256" key="9">
    <source>
        <dbReference type="PROSITE-ProRule" id="PRU01049"/>
    </source>
</evidence>
<evidence type="ECO:0000313" key="12">
    <source>
        <dbReference type="EMBL" id="GGZ21694.1"/>
    </source>
</evidence>
<dbReference type="InterPro" id="IPR006073">
    <property type="entry name" value="GTP-bd"/>
</dbReference>
<feature type="binding site" evidence="8">
    <location>
        <begin position="9"/>
        <end position="16"/>
    </location>
    <ligand>
        <name>GTP</name>
        <dbReference type="ChEBI" id="CHEBI:37565"/>
        <label>1</label>
    </ligand>
</feature>
<dbReference type="HAMAP" id="MF_00195">
    <property type="entry name" value="GTPase_Der"/>
    <property type="match status" value="1"/>
</dbReference>
<evidence type="ECO:0000259" key="11">
    <source>
        <dbReference type="PROSITE" id="PS51712"/>
    </source>
</evidence>
<evidence type="ECO:0000256" key="2">
    <source>
        <dbReference type="ARBA" id="ARBA00020953"/>
    </source>
</evidence>
<dbReference type="InterPro" id="IPR015946">
    <property type="entry name" value="KH_dom-like_a/b"/>
</dbReference>
<accession>A0A918PV63</accession>
<evidence type="ECO:0000256" key="10">
    <source>
        <dbReference type="RuleBase" id="RU004481"/>
    </source>
</evidence>
<feature type="binding site" evidence="8">
    <location>
        <begin position="184"/>
        <end position="191"/>
    </location>
    <ligand>
        <name>GTP</name>
        <dbReference type="ChEBI" id="CHEBI:37565"/>
        <label>2</label>
    </ligand>
</feature>
<dbReference type="RefSeq" id="WP_018472144.1">
    <property type="nucleotide sequence ID" value="NZ_BMWX01000002.1"/>
</dbReference>
<feature type="domain" description="EngA-type G" evidence="11">
    <location>
        <begin position="3"/>
        <end position="169"/>
    </location>
</feature>
<comment type="caution">
    <text evidence="12">The sequence shown here is derived from an EMBL/GenBank/DDBJ whole genome shotgun (WGS) entry which is preliminary data.</text>
</comment>
<dbReference type="InterPro" id="IPR031166">
    <property type="entry name" value="G_ENGA"/>
</dbReference>
<evidence type="ECO:0000313" key="13">
    <source>
        <dbReference type="Proteomes" id="UP000619457"/>
    </source>
</evidence>
<dbReference type="Pfam" id="PF01926">
    <property type="entry name" value="MMR_HSR1"/>
    <property type="match status" value="2"/>
</dbReference>
<keyword evidence="5 8" id="KW-0547">Nucleotide-binding</keyword>
<protein>
    <recommendedName>
        <fullName evidence="2 8">GTPase Der</fullName>
    </recommendedName>
    <alternativeName>
        <fullName evidence="7 8">GTP-binding protein EngA</fullName>
    </alternativeName>
</protein>
<evidence type="ECO:0000256" key="6">
    <source>
        <dbReference type="ARBA" id="ARBA00023134"/>
    </source>
</evidence>
<dbReference type="Gene3D" id="3.30.300.20">
    <property type="match status" value="1"/>
</dbReference>
<reference evidence="12" key="2">
    <citation type="submission" date="2020-09" db="EMBL/GenBank/DDBJ databases">
        <authorList>
            <person name="Sun Q."/>
            <person name="Kim S."/>
        </authorList>
    </citation>
    <scope>NUCLEOTIDE SEQUENCE</scope>
    <source>
        <strain evidence="12">KCTC 12368</strain>
    </source>
</reference>
<keyword evidence="3 8" id="KW-0690">Ribosome biogenesis</keyword>
<dbReference type="GO" id="GO:0005525">
    <property type="term" value="F:GTP binding"/>
    <property type="evidence" value="ECO:0007669"/>
    <property type="project" value="UniProtKB-UniRule"/>
</dbReference>
<evidence type="ECO:0000256" key="1">
    <source>
        <dbReference type="ARBA" id="ARBA00008279"/>
    </source>
</evidence>
<keyword evidence="13" id="KW-1185">Reference proteome</keyword>
<evidence type="ECO:0000256" key="8">
    <source>
        <dbReference type="HAMAP-Rule" id="MF_00195"/>
    </source>
</evidence>
<dbReference type="GO" id="GO:0043022">
    <property type="term" value="F:ribosome binding"/>
    <property type="evidence" value="ECO:0007669"/>
    <property type="project" value="TreeGrafter"/>
</dbReference>
<dbReference type="InterPro" id="IPR005225">
    <property type="entry name" value="Small_GTP-bd"/>
</dbReference>
<dbReference type="Pfam" id="PF14714">
    <property type="entry name" value="KH_dom-like"/>
    <property type="match status" value="1"/>
</dbReference>
<dbReference type="FunFam" id="3.40.50.300:FF:000040">
    <property type="entry name" value="GTPase Der"/>
    <property type="match status" value="1"/>
</dbReference>
<dbReference type="FunFam" id="3.30.300.20:FF:000004">
    <property type="entry name" value="GTPase Der"/>
    <property type="match status" value="1"/>
</dbReference>
<feature type="binding site" evidence="8">
    <location>
        <begin position="231"/>
        <end position="235"/>
    </location>
    <ligand>
        <name>GTP</name>
        <dbReference type="ChEBI" id="CHEBI:37565"/>
        <label>2</label>
    </ligand>
</feature>
<dbReference type="PANTHER" id="PTHR43834">
    <property type="entry name" value="GTPASE DER"/>
    <property type="match status" value="1"/>
</dbReference>
<evidence type="ECO:0000256" key="7">
    <source>
        <dbReference type="ARBA" id="ARBA00032345"/>
    </source>
</evidence>
<dbReference type="GO" id="GO:0042254">
    <property type="term" value="P:ribosome biogenesis"/>
    <property type="evidence" value="ECO:0007669"/>
    <property type="project" value="UniProtKB-KW"/>
</dbReference>
<sequence length="437" mass="49544">MANIVAIVGRPNVGKSTFFNRLVEERKAIEDNESGVTRDRHYGHAQWGGKYFSVIDTGGYVTGSDDVFESEIRKQVKLAVEEASVILFVVDCIDGLTDLDMEFANEMRNTKKPIYIVANKADTQERAFMANEFYSLGISDEQVYPIAAASGSGTGELLDALITNFDEEGIEDPDAGIPKIAILGRPNVGKSSFLNALLGTERTIVTDEAGTTRDTINSHYTLYGKNFIISDTAGIRKKSRVKEDIEFYSVMRSLRTLEDSDVVIIMVDATRGLEAQDVNLISLAIKNNKGVMIIVNKWDLIEKDHKTMNTFKDDMVEKLGEHKWIPIIFTSMITKQRIFQAIELAVKVYDNKTRRVPTSQLNDKLLAEIERYPPPAWKGKYIKIKYVTQLPTKNPVFAFFCNLPQYLKSPYTRYLENRVREHFDFEGVPVKITYKRK</sequence>
<dbReference type="CDD" id="cd01895">
    <property type="entry name" value="EngA2"/>
    <property type="match status" value="1"/>
</dbReference>
<dbReference type="AlphaFoldDB" id="A0A918PV63"/>
<dbReference type="InterPro" id="IPR027417">
    <property type="entry name" value="P-loop_NTPase"/>
</dbReference>
<keyword evidence="4 10" id="KW-0677">Repeat</keyword>
<dbReference type="Proteomes" id="UP000619457">
    <property type="component" value="Unassembled WGS sequence"/>
</dbReference>
<organism evidence="12 13">
    <name type="scientific">Echinicola pacifica</name>
    <dbReference type="NCBI Taxonomy" id="346377"/>
    <lineage>
        <taxon>Bacteria</taxon>
        <taxon>Pseudomonadati</taxon>
        <taxon>Bacteroidota</taxon>
        <taxon>Cytophagia</taxon>
        <taxon>Cytophagales</taxon>
        <taxon>Cyclobacteriaceae</taxon>
        <taxon>Echinicola</taxon>
    </lineage>
</organism>
<comment type="function">
    <text evidence="8 10">GTPase that plays an essential role in the late steps of ribosome biogenesis.</text>
</comment>
<feature type="domain" description="EngA-type G" evidence="11">
    <location>
        <begin position="178"/>
        <end position="353"/>
    </location>
</feature>
<dbReference type="PRINTS" id="PR00326">
    <property type="entry name" value="GTP1OBG"/>
</dbReference>
<dbReference type="NCBIfam" id="TIGR00231">
    <property type="entry name" value="small_GTP"/>
    <property type="match status" value="2"/>
</dbReference>
<dbReference type="EMBL" id="BMWX01000002">
    <property type="protein sequence ID" value="GGZ21694.1"/>
    <property type="molecule type" value="Genomic_DNA"/>
</dbReference>
<dbReference type="PIRSF" id="PIRSF006485">
    <property type="entry name" value="GTP-binding_EngA"/>
    <property type="match status" value="1"/>
</dbReference>
<dbReference type="PROSITE" id="PS51712">
    <property type="entry name" value="G_ENGA"/>
    <property type="match status" value="2"/>
</dbReference>
<gene>
    <name evidence="8 12" type="primary">der</name>
    <name evidence="12" type="ORF">GCM10007049_13060</name>
</gene>
<feature type="binding site" evidence="8">
    <location>
        <begin position="56"/>
        <end position="60"/>
    </location>
    <ligand>
        <name>GTP</name>
        <dbReference type="ChEBI" id="CHEBI:37565"/>
        <label>1</label>
    </ligand>
</feature>
<dbReference type="PANTHER" id="PTHR43834:SF6">
    <property type="entry name" value="GTPASE DER"/>
    <property type="match status" value="1"/>
</dbReference>
<dbReference type="InterPro" id="IPR032859">
    <property type="entry name" value="KH_dom-like"/>
</dbReference>
<dbReference type="Gene3D" id="3.40.50.300">
    <property type="entry name" value="P-loop containing nucleotide triphosphate hydrolases"/>
    <property type="match status" value="2"/>
</dbReference>
<reference evidence="12" key="1">
    <citation type="journal article" date="2014" name="Int. J. Syst. Evol. Microbiol.">
        <title>Complete genome sequence of Corynebacterium casei LMG S-19264T (=DSM 44701T), isolated from a smear-ripened cheese.</title>
        <authorList>
            <consortium name="US DOE Joint Genome Institute (JGI-PGF)"/>
            <person name="Walter F."/>
            <person name="Albersmeier A."/>
            <person name="Kalinowski J."/>
            <person name="Ruckert C."/>
        </authorList>
    </citation>
    <scope>NUCLEOTIDE SEQUENCE</scope>
    <source>
        <strain evidence="12">KCTC 12368</strain>
    </source>
</reference>
<dbReference type="SUPFAM" id="SSF52540">
    <property type="entry name" value="P-loop containing nucleoside triphosphate hydrolases"/>
    <property type="match status" value="2"/>
</dbReference>
<feature type="binding site" evidence="8">
    <location>
        <begin position="119"/>
        <end position="122"/>
    </location>
    <ligand>
        <name>GTP</name>
        <dbReference type="ChEBI" id="CHEBI:37565"/>
        <label>1</label>
    </ligand>
</feature>
<evidence type="ECO:0000256" key="5">
    <source>
        <dbReference type="ARBA" id="ARBA00022741"/>
    </source>
</evidence>
<comment type="subunit">
    <text evidence="8">Associates with the 50S ribosomal subunit.</text>
</comment>
<dbReference type="InterPro" id="IPR016484">
    <property type="entry name" value="GTPase_Der"/>
</dbReference>
<name>A0A918PV63_9BACT</name>
<comment type="similarity">
    <text evidence="1 8 9 10">Belongs to the TRAFAC class TrmE-Era-EngA-EngB-Septin-like GTPase superfamily. EngA (Der) GTPase family.</text>
</comment>
<evidence type="ECO:0000256" key="3">
    <source>
        <dbReference type="ARBA" id="ARBA00022517"/>
    </source>
</evidence>
<keyword evidence="6 8" id="KW-0342">GTP-binding</keyword>
<proteinExistence type="inferred from homology"/>
<feature type="binding site" evidence="8">
    <location>
        <begin position="296"/>
        <end position="299"/>
    </location>
    <ligand>
        <name>GTP</name>
        <dbReference type="ChEBI" id="CHEBI:37565"/>
        <label>2</label>
    </ligand>
</feature>
<dbReference type="NCBIfam" id="TIGR03594">
    <property type="entry name" value="GTPase_EngA"/>
    <property type="match status" value="1"/>
</dbReference>